<gene>
    <name evidence="1" type="ORF">DFP97_119111</name>
</gene>
<evidence type="ECO:0000313" key="1">
    <source>
        <dbReference type="EMBL" id="RCW42130.1"/>
    </source>
</evidence>
<proteinExistence type="predicted"/>
<sequence length="77" mass="9030">MNDAMKHLRKLFENSYAGKDVLQNIEQTIAELEIYLAANPDDEIAQVQYRQFLGKRKDFFQVLTNDYDEDSDSEMHA</sequence>
<dbReference type="OrthoDB" id="2625646at2"/>
<protein>
    <submittedName>
        <fullName evidence="1">Uncharacterized protein</fullName>
    </submittedName>
</protein>
<dbReference type="Proteomes" id="UP000252415">
    <property type="component" value="Unassembled WGS sequence"/>
</dbReference>
<reference evidence="1 2" key="1">
    <citation type="submission" date="2018-07" db="EMBL/GenBank/DDBJ databases">
        <title>Genomic Encyclopedia of Type Strains, Phase III (KMG-III): the genomes of soil and plant-associated and newly described type strains.</title>
        <authorList>
            <person name="Whitman W."/>
        </authorList>
    </citation>
    <scope>NUCLEOTIDE SEQUENCE [LARGE SCALE GENOMIC DNA]</scope>
    <source>
        <strain evidence="1 2">CECT 7506</strain>
    </source>
</reference>
<organism evidence="1 2">
    <name type="scientific">Paenibacillus prosopidis</name>
    <dbReference type="NCBI Taxonomy" id="630520"/>
    <lineage>
        <taxon>Bacteria</taxon>
        <taxon>Bacillati</taxon>
        <taxon>Bacillota</taxon>
        <taxon>Bacilli</taxon>
        <taxon>Bacillales</taxon>
        <taxon>Paenibacillaceae</taxon>
        <taxon>Paenibacillus</taxon>
    </lineage>
</organism>
<keyword evidence="2" id="KW-1185">Reference proteome</keyword>
<dbReference type="RefSeq" id="WP_114383396.1">
    <property type="nucleotide sequence ID" value="NZ_QPJD01000019.1"/>
</dbReference>
<dbReference type="AlphaFoldDB" id="A0A368VKV4"/>
<evidence type="ECO:0000313" key="2">
    <source>
        <dbReference type="Proteomes" id="UP000252415"/>
    </source>
</evidence>
<comment type="caution">
    <text evidence="1">The sequence shown here is derived from an EMBL/GenBank/DDBJ whole genome shotgun (WGS) entry which is preliminary data.</text>
</comment>
<accession>A0A368VKV4</accession>
<dbReference type="EMBL" id="QPJD01000019">
    <property type="protein sequence ID" value="RCW42130.1"/>
    <property type="molecule type" value="Genomic_DNA"/>
</dbReference>
<name>A0A368VKV4_9BACL</name>